<evidence type="ECO:0000313" key="2">
    <source>
        <dbReference type="Proteomes" id="UP001054821"/>
    </source>
</evidence>
<dbReference type="Proteomes" id="UP001054821">
    <property type="component" value="Chromosome 8"/>
</dbReference>
<accession>A0AAD4UVV6</accession>
<keyword evidence="2" id="KW-1185">Reference proteome</keyword>
<protein>
    <submittedName>
        <fullName evidence="1">Uncharacterized protein</fullName>
    </submittedName>
</protein>
<reference evidence="1 2" key="1">
    <citation type="journal article" date="2022" name="G3 (Bethesda)">
        <title>Whole-genome sequence and methylome profiling of the almond [Prunus dulcis (Mill.) D.A. Webb] cultivar 'Nonpareil'.</title>
        <authorList>
            <person name="D'Amico-Willman K.M."/>
            <person name="Ouma W.Z."/>
            <person name="Meulia T."/>
            <person name="Sideli G.M."/>
            <person name="Gradziel T.M."/>
            <person name="Fresnedo-Ramirez J."/>
        </authorList>
    </citation>
    <scope>NUCLEOTIDE SEQUENCE [LARGE SCALE GENOMIC DNA]</scope>
    <source>
        <strain evidence="1">Clone GOH B32 T37-40</strain>
    </source>
</reference>
<sequence>MSVLAVWASFFPKFGNFFFVWVEVGEVALVTTETTEGWGMMMMIWVRRLWIWIRRLWFWLREGAGFWKVSASFTSVWTVNGPRSTVDTENASVTTAITLHLSVACFFIRQIIISSSFQNSIIWSLIQFSFENLDTFHQWGCNSEL</sequence>
<proteinExistence type="predicted"/>
<dbReference type="EMBL" id="JAJFAZ020000008">
    <property type="protein sequence ID" value="KAI5312897.1"/>
    <property type="molecule type" value="Genomic_DNA"/>
</dbReference>
<comment type="caution">
    <text evidence="1">The sequence shown here is derived from an EMBL/GenBank/DDBJ whole genome shotgun (WGS) entry which is preliminary data.</text>
</comment>
<organism evidence="1 2">
    <name type="scientific">Prunus dulcis</name>
    <name type="common">Almond</name>
    <name type="synonym">Amygdalus dulcis</name>
    <dbReference type="NCBI Taxonomy" id="3755"/>
    <lineage>
        <taxon>Eukaryota</taxon>
        <taxon>Viridiplantae</taxon>
        <taxon>Streptophyta</taxon>
        <taxon>Embryophyta</taxon>
        <taxon>Tracheophyta</taxon>
        <taxon>Spermatophyta</taxon>
        <taxon>Magnoliopsida</taxon>
        <taxon>eudicotyledons</taxon>
        <taxon>Gunneridae</taxon>
        <taxon>Pentapetalae</taxon>
        <taxon>rosids</taxon>
        <taxon>fabids</taxon>
        <taxon>Rosales</taxon>
        <taxon>Rosaceae</taxon>
        <taxon>Amygdaloideae</taxon>
        <taxon>Amygdaleae</taxon>
        <taxon>Prunus</taxon>
    </lineage>
</organism>
<gene>
    <name evidence="1" type="ORF">L3X38_042071</name>
</gene>
<evidence type="ECO:0000313" key="1">
    <source>
        <dbReference type="EMBL" id="KAI5312897.1"/>
    </source>
</evidence>
<dbReference type="AlphaFoldDB" id="A0AAD4UVV6"/>
<name>A0AAD4UVV6_PRUDU</name>